<dbReference type="SUPFAM" id="SSF52096">
    <property type="entry name" value="ClpP/crotonase"/>
    <property type="match status" value="1"/>
</dbReference>
<dbReference type="Gene3D" id="3.90.226.10">
    <property type="entry name" value="2-enoyl-CoA Hydratase, Chain A, domain 1"/>
    <property type="match status" value="1"/>
</dbReference>
<gene>
    <name evidence="2" type="ORF">HMPREF0372_04147</name>
</gene>
<dbReference type="InterPro" id="IPR023562">
    <property type="entry name" value="ClpP/TepA"/>
</dbReference>
<evidence type="ECO:0000313" key="3">
    <source>
        <dbReference type="Proteomes" id="UP000004459"/>
    </source>
</evidence>
<evidence type="ECO:0000256" key="1">
    <source>
        <dbReference type="SAM" id="MobiDB-lite"/>
    </source>
</evidence>
<organism evidence="2 3">
    <name type="scientific">Flavonifractor plautii ATCC 29863</name>
    <dbReference type="NCBI Taxonomy" id="411475"/>
    <lineage>
        <taxon>Bacteria</taxon>
        <taxon>Bacillati</taxon>
        <taxon>Bacillota</taxon>
        <taxon>Clostridia</taxon>
        <taxon>Eubacteriales</taxon>
        <taxon>Oscillospiraceae</taxon>
        <taxon>Flavonifractor</taxon>
    </lineage>
</organism>
<protein>
    <submittedName>
        <fullName evidence="2">Endopeptidase Clp</fullName>
    </submittedName>
</protein>
<dbReference type="STRING" id="292800.A4U99_08690"/>
<evidence type="ECO:0000313" key="2">
    <source>
        <dbReference type="EMBL" id="EHM37917.1"/>
    </source>
</evidence>
<comment type="caution">
    <text evidence="2">The sequence shown here is derived from an EMBL/GenBank/DDBJ whole genome shotgun (WGS) entry which is preliminary data.</text>
</comment>
<dbReference type="PATRIC" id="fig|411475.3.peg.3585"/>
<sequence>MGMDETKQTAETGSEEGGDQRQQQIVDMGSSTIRTERGTIHTLTIVGQIEGHQVLPSSAKTTKYEHVMPLLAAIEESDEVDGLLVLLNTVGGDIEAGLGIAELIASMSKPTVSLVLGGGHSIGVPLAVSAKRSFIAPSAAMTIHPVRLNGLVIAVSQTFNYFARIQERIIQFVTRNSRVKREDFTRLMLQTGELAADVGSVIYGEEAVRLGLIDEIGGLSDALACLHQMMDEQKTGSAAE</sequence>
<dbReference type="InterPro" id="IPR029045">
    <property type="entry name" value="ClpP/crotonase-like_dom_sf"/>
</dbReference>
<dbReference type="AlphaFoldDB" id="G9YX79"/>
<name>G9YX79_FLAPL</name>
<feature type="region of interest" description="Disordered" evidence="1">
    <location>
        <begin position="1"/>
        <end position="24"/>
    </location>
</feature>
<dbReference type="Pfam" id="PF00574">
    <property type="entry name" value="CLP_protease"/>
    <property type="match status" value="1"/>
</dbReference>
<dbReference type="Proteomes" id="UP000004459">
    <property type="component" value="Unassembled WGS sequence"/>
</dbReference>
<accession>G9YX79</accession>
<dbReference type="HOGENOM" id="CLU_066827_1_0_9"/>
<dbReference type="EMBL" id="AGCK01000332">
    <property type="protein sequence ID" value="EHM37917.1"/>
    <property type="molecule type" value="Genomic_DNA"/>
</dbReference>
<reference evidence="2 3" key="1">
    <citation type="submission" date="2011-08" db="EMBL/GenBank/DDBJ databases">
        <authorList>
            <person name="Weinstock G."/>
            <person name="Sodergren E."/>
            <person name="Clifton S."/>
            <person name="Fulton L."/>
            <person name="Fulton B."/>
            <person name="Courtney L."/>
            <person name="Fronick C."/>
            <person name="Harrison M."/>
            <person name="Strong C."/>
            <person name="Farmer C."/>
            <person name="Delahaunty K."/>
            <person name="Markovic C."/>
            <person name="Hall O."/>
            <person name="Minx P."/>
            <person name="Tomlinson C."/>
            <person name="Mitreva M."/>
            <person name="Hou S."/>
            <person name="Chen J."/>
            <person name="Wollam A."/>
            <person name="Pepin K.H."/>
            <person name="Johnson M."/>
            <person name="Bhonagiri V."/>
            <person name="Zhang X."/>
            <person name="Suruliraj S."/>
            <person name="Warren W."/>
            <person name="Chinwalla A."/>
            <person name="Mardis E.R."/>
            <person name="Wilson R.K."/>
        </authorList>
    </citation>
    <scope>NUCLEOTIDE SEQUENCE [LARGE SCALE GENOMIC DNA]</scope>
    <source>
        <strain evidence="2 3">ATCC 29863</strain>
    </source>
</reference>
<proteinExistence type="predicted"/>